<keyword evidence="6" id="KW-1185">Reference proteome</keyword>
<feature type="domain" description="HTH araC/xylS-type" evidence="4">
    <location>
        <begin position="146"/>
        <end position="243"/>
    </location>
</feature>
<gene>
    <name evidence="5" type="ORF">MTBPR1_50240</name>
</gene>
<dbReference type="PROSITE" id="PS00041">
    <property type="entry name" value="HTH_ARAC_FAMILY_1"/>
    <property type="match status" value="1"/>
</dbReference>
<evidence type="ECO:0000313" key="6">
    <source>
        <dbReference type="Proteomes" id="UP000231658"/>
    </source>
</evidence>
<dbReference type="Proteomes" id="UP000231658">
    <property type="component" value="Unassembled WGS sequence"/>
</dbReference>
<evidence type="ECO:0000256" key="1">
    <source>
        <dbReference type="ARBA" id="ARBA00023015"/>
    </source>
</evidence>
<dbReference type="GO" id="GO:0043565">
    <property type="term" value="F:sequence-specific DNA binding"/>
    <property type="evidence" value="ECO:0007669"/>
    <property type="project" value="InterPro"/>
</dbReference>
<accession>A0A1C3RJL5</accession>
<dbReference type="SMART" id="SM00342">
    <property type="entry name" value="HTH_ARAC"/>
    <property type="match status" value="1"/>
</dbReference>
<dbReference type="PROSITE" id="PS01124">
    <property type="entry name" value="HTH_ARAC_FAMILY_2"/>
    <property type="match status" value="1"/>
</dbReference>
<dbReference type="Gene3D" id="2.60.120.10">
    <property type="entry name" value="Jelly Rolls"/>
    <property type="match status" value="1"/>
</dbReference>
<dbReference type="InterPro" id="IPR014710">
    <property type="entry name" value="RmlC-like_jellyroll"/>
</dbReference>
<dbReference type="GO" id="GO:0003700">
    <property type="term" value="F:DNA-binding transcription factor activity"/>
    <property type="evidence" value="ECO:0007669"/>
    <property type="project" value="InterPro"/>
</dbReference>
<dbReference type="InterPro" id="IPR011051">
    <property type="entry name" value="RmlC_Cupin_sf"/>
</dbReference>
<dbReference type="Pfam" id="PF12833">
    <property type="entry name" value="HTH_18"/>
    <property type="match status" value="1"/>
</dbReference>
<dbReference type="InterPro" id="IPR020449">
    <property type="entry name" value="Tscrpt_reg_AraC-type_HTH"/>
</dbReference>
<organism evidence="5 6">
    <name type="scientific">Candidatus Terasakiella magnetica</name>
    <dbReference type="NCBI Taxonomy" id="1867952"/>
    <lineage>
        <taxon>Bacteria</taxon>
        <taxon>Pseudomonadati</taxon>
        <taxon>Pseudomonadota</taxon>
        <taxon>Alphaproteobacteria</taxon>
        <taxon>Rhodospirillales</taxon>
        <taxon>Terasakiellaceae</taxon>
        <taxon>Terasakiella</taxon>
    </lineage>
</organism>
<dbReference type="InterPro" id="IPR050204">
    <property type="entry name" value="AraC_XylS_family_regulators"/>
</dbReference>
<dbReference type="InterPro" id="IPR018060">
    <property type="entry name" value="HTH_AraC"/>
</dbReference>
<proteinExistence type="predicted"/>
<dbReference type="AlphaFoldDB" id="A0A1C3RJL5"/>
<keyword evidence="3" id="KW-0804">Transcription</keyword>
<reference evidence="5 6" key="1">
    <citation type="submission" date="2016-07" db="EMBL/GenBank/DDBJ databases">
        <authorList>
            <person name="Lefevre C.T."/>
        </authorList>
    </citation>
    <scope>NUCLEOTIDE SEQUENCE [LARGE SCALE GENOMIC DNA]</scope>
    <source>
        <strain evidence="5">PR1</strain>
    </source>
</reference>
<dbReference type="STRING" id="1867952.MTBPR1_50240"/>
<keyword evidence="2" id="KW-0238">DNA-binding</keyword>
<dbReference type="EMBL" id="FLYE01000044">
    <property type="protein sequence ID" value="SCA57484.1"/>
    <property type="molecule type" value="Genomic_DNA"/>
</dbReference>
<dbReference type="SUPFAM" id="SSF46689">
    <property type="entry name" value="Homeodomain-like"/>
    <property type="match status" value="2"/>
</dbReference>
<evidence type="ECO:0000256" key="2">
    <source>
        <dbReference type="ARBA" id="ARBA00023125"/>
    </source>
</evidence>
<dbReference type="InterPro" id="IPR009057">
    <property type="entry name" value="Homeodomain-like_sf"/>
</dbReference>
<evidence type="ECO:0000259" key="4">
    <source>
        <dbReference type="PROSITE" id="PS01124"/>
    </source>
</evidence>
<evidence type="ECO:0000313" key="5">
    <source>
        <dbReference type="EMBL" id="SCA57484.1"/>
    </source>
</evidence>
<protein>
    <submittedName>
        <fullName evidence="5">Putative AraC family transcriptional regulator</fullName>
    </submittedName>
</protein>
<sequence>MSDYLRKYQAVHTSHTHDDFHQIILPITGKLELEIEGLGGDVNGRTIGIVTSGEKHAFRAKGKNNFLVLDIHNEKIDQNLEEVWARAIEEPFHSMSEALLSLTDYAAFCAQEKMPHNWLETWQQLFLTTLECDLVNDLPALPARIDKAIKYMQANMGSQVRNLDLANAACLSPARFYELFQHSTGISPQQYLTQCRLKMAKRLILQGESLSFVADEVGFSDQSSFGRAFQKAYGLSPGQWRKQESETKKS</sequence>
<keyword evidence="1" id="KW-0805">Transcription regulation</keyword>
<dbReference type="SUPFAM" id="SSF51182">
    <property type="entry name" value="RmlC-like cupins"/>
    <property type="match status" value="1"/>
</dbReference>
<dbReference type="PANTHER" id="PTHR46796:SF6">
    <property type="entry name" value="ARAC SUBFAMILY"/>
    <property type="match status" value="1"/>
</dbReference>
<dbReference type="InterPro" id="IPR018062">
    <property type="entry name" value="HTH_AraC-typ_CS"/>
</dbReference>
<dbReference type="Gene3D" id="1.10.10.60">
    <property type="entry name" value="Homeodomain-like"/>
    <property type="match status" value="2"/>
</dbReference>
<dbReference type="PRINTS" id="PR00032">
    <property type="entry name" value="HTHARAC"/>
</dbReference>
<dbReference type="PANTHER" id="PTHR46796">
    <property type="entry name" value="HTH-TYPE TRANSCRIPTIONAL ACTIVATOR RHAS-RELATED"/>
    <property type="match status" value="1"/>
</dbReference>
<name>A0A1C3RJL5_9PROT</name>
<dbReference type="OrthoDB" id="8442171at2"/>
<dbReference type="RefSeq" id="WP_069189502.1">
    <property type="nucleotide sequence ID" value="NZ_FLYE01000044.1"/>
</dbReference>
<evidence type="ECO:0000256" key="3">
    <source>
        <dbReference type="ARBA" id="ARBA00023163"/>
    </source>
</evidence>